<sequence>MGFRKTLSSTRSKFTHPLLKLKNQNLHEESNQEDSFSSIRNVRASEADIPSTSVPKGKGRHQAIIAAKQSKTIEKVMKDEEMIVPVKRKRLTGTAEKSTPSIYESLRSRNNGNSTLGINYSHQRGSPSGLANMGNTCYMNSVLQATFINDSFSKSLFESLIFFKKEALNSESFIRRYLPLMEALSNLLSNRCSGISLTVFLRSVLGCVSTAADKFRNNRQEDAHEFLTDMLSQLQSEYNEAVRQLNGRRPHFLKTNDPIRECFGYTLRRIFSCQNCQNETSVEEENTNFIVHISNERLKSGKFTFADILRDSMAEEIVEHVCDKYIPNQSNHENRVKAAANMECSSSTSKVRKQPKNNLPRGIDTRWRDRKINSSKIGYLVEDADEEETLHNAFDNLLKWCQENVGVKAKVTRCTTVSDEQDENANNLLYALSGGNEALYVKLREKIWDLLSSNADLYANMLGKSEKAFRDFIKNKARKCDMPPTNLELHGCAALF</sequence>
<evidence type="ECO:0000313" key="2">
    <source>
        <dbReference type="WBParaSite" id="PS1159_v2.g6674.t1"/>
    </source>
</evidence>
<organism evidence="1 2">
    <name type="scientific">Panagrolaimus sp. PS1159</name>
    <dbReference type="NCBI Taxonomy" id="55785"/>
    <lineage>
        <taxon>Eukaryota</taxon>
        <taxon>Metazoa</taxon>
        <taxon>Ecdysozoa</taxon>
        <taxon>Nematoda</taxon>
        <taxon>Chromadorea</taxon>
        <taxon>Rhabditida</taxon>
        <taxon>Tylenchina</taxon>
        <taxon>Panagrolaimomorpha</taxon>
        <taxon>Panagrolaimoidea</taxon>
        <taxon>Panagrolaimidae</taxon>
        <taxon>Panagrolaimus</taxon>
    </lineage>
</organism>
<dbReference type="Proteomes" id="UP000887580">
    <property type="component" value="Unplaced"/>
</dbReference>
<proteinExistence type="predicted"/>
<name>A0AC35GLN4_9BILA</name>
<accession>A0AC35GLN4</accession>
<dbReference type="WBParaSite" id="PS1159_v2.g6674.t1">
    <property type="protein sequence ID" value="PS1159_v2.g6674.t1"/>
    <property type="gene ID" value="PS1159_v2.g6674"/>
</dbReference>
<evidence type="ECO:0000313" key="1">
    <source>
        <dbReference type="Proteomes" id="UP000887580"/>
    </source>
</evidence>
<protein>
    <submittedName>
        <fullName evidence="2">USP domain-containing protein</fullName>
    </submittedName>
</protein>
<reference evidence="2" key="1">
    <citation type="submission" date="2022-11" db="UniProtKB">
        <authorList>
            <consortium name="WormBaseParasite"/>
        </authorList>
    </citation>
    <scope>IDENTIFICATION</scope>
</reference>